<keyword evidence="2" id="KW-1185">Reference proteome</keyword>
<protein>
    <submittedName>
        <fullName evidence="1">Oidioi.mRNA.OKI2018_I69.PAR.g10779.t1.cds</fullName>
    </submittedName>
</protein>
<dbReference type="EMBL" id="OU015568">
    <property type="protein sequence ID" value="CAG5084953.1"/>
    <property type="molecule type" value="Genomic_DNA"/>
</dbReference>
<gene>
    <name evidence="1" type="ORF">OKIOD_LOCUS2337</name>
</gene>
<organism evidence="1 2">
    <name type="scientific">Oikopleura dioica</name>
    <name type="common">Tunicate</name>
    <dbReference type="NCBI Taxonomy" id="34765"/>
    <lineage>
        <taxon>Eukaryota</taxon>
        <taxon>Metazoa</taxon>
        <taxon>Chordata</taxon>
        <taxon>Tunicata</taxon>
        <taxon>Appendicularia</taxon>
        <taxon>Copelata</taxon>
        <taxon>Oikopleuridae</taxon>
        <taxon>Oikopleura</taxon>
    </lineage>
</organism>
<dbReference type="Proteomes" id="UP001158576">
    <property type="component" value="Chromosome PAR"/>
</dbReference>
<proteinExistence type="predicted"/>
<evidence type="ECO:0000313" key="2">
    <source>
        <dbReference type="Proteomes" id="UP001158576"/>
    </source>
</evidence>
<sequence length="86" mass="9565">MVRTLQMTKFHVGFKLDFETLAFSFAGVVDPIDQYKAGVTKDIEDAVATVDTSNINYLIACAETIEALPKMGSLNYVKSLYDNLRP</sequence>
<evidence type="ECO:0000313" key="1">
    <source>
        <dbReference type="EMBL" id="CAG5084953.1"/>
    </source>
</evidence>
<accession>A0ABN7RSM3</accession>
<name>A0ABN7RSM3_OIKDI</name>
<reference evidence="1 2" key="1">
    <citation type="submission" date="2021-04" db="EMBL/GenBank/DDBJ databases">
        <authorList>
            <person name="Bliznina A."/>
        </authorList>
    </citation>
    <scope>NUCLEOTIDE SEQUENCE [LARGE SCALE GENOMIC DNA]</scope>
</reference>